<dbReference type="HOGENOM" id="CLU_2997292_0_0_1"/>
<keyword evidence="2" id="KW-1185">Reference proteome</keyword>
<dbReference type="AlphaFoldDB" id="A0A0C9ZEI3"/>
<gene>
    <name evidence="1" type="ORF">PISMIDRAFT_674659</name>
</gene>
<dbReference type="Proteomes" id="UP000054018">
    <property type="component" value="Unassembled WGS sequence"/>
</dbReference>
<protein>
    <submittedName>
        <fullName evidence="1">Uncharacterized protein</fullName>
    </submittedName>
</protein>
<evidence type="ECO:0000313" key="2">
    <source>
        <dbReference type="Proteomes" id="UP000054018"/>
    </source>
</evidence>
<evidence type="ECO:0000313" key="1">
    <source>
        <dbReference type="EMBL" id="KIK27746.1"/>
    </source>
</evidence>
<reference evidence="2" key="2">
    <citation type="submission" date="2015-01" db="EMBL/GenBank/DDBJ databases">
        <title>Evolutionary Origins and Diversification of the Mycorrhizal Mutualists.</title>
        <authorList>
            <consortium name="DOE Joint Genome Institute"/>
            <consortium name="Mycorrhizal Genomics Consortium"/>
            <person name="Kohler A."/>
            <person name="Kuo A."/>
            <person name="Nagy L.G."/>
            <person name="Floudas D."/>
            <person name="Copeland A."/>
            <person name="Barry K.W."/>
            <person name="Cichocki N."/>
            <person name="Veneault-Fourrey C."/>
            <person name="LaButti K."/>
            <person name="Lindquist E.A."/>
            <person name="Lipzen A."/>
            <person name="Lundell T."/>
            <person name="Morin E."/>
            <person name="Murat C."/>
            <person name="Riley R."/>
            <person name="Ohm R."/>
            <person name="Sun H."/>
            <person name="Tunlid A."/>
            <person name="Henrissat B."/>
            <person name="Grigoriev I.V."/>
            <person name="Hibbett D.S."/>
            <person name="Martin F."/>
        </authorList>
    </citation>
    <scope>NUCLEOTIDE SEQUENCE [LARGE SCALE GENOMIC DNA]</scope>
    <source>
        <strain evidence="2">441</strain>
    </source>
</reference>
<reference evidence="1 2" key="1">
    <citation type="submission" date="2014-04" db="EMBL/GenBank/DDBJ databases">
        <authorList>
            <consortium name="DOE Joint Genome Institute"/>
            <person name="Kuo A."/>
            <person name="Kohler A."/>
            <person name="Costa M.D."/>
            <person name="Nagy L.G."/>
            <person name="Floudas D."/>
            <person name="Copeland A."/>
            <person name="Barry K.W."/>
            <person name="Cichocki N."/>
            <person name="Veneault-Fourrey C."/>
            <person name="LaButti K."/>
            <person name="Lindquist E.A."/>
            <person name="Lipzen A."/>
            <person name="Lundell T."/>
            <person name="Morin E."/>
            <person name="Murat C."/>
            <person name="Sun H."/>
            <person name="Tunlid A."/>
            <person name="Henrissat B."/>
            <person name="Grigoriev I.V."/>
            <person name="Hibbett D.S."/>
            <person name="Martin F."/>
            <person name="Nordberg H.P."/>
            <person name="Cantor M.N."/>
            <person name="Hua S.X."/>
        </authorList>
    </citation>
    <scope>NUCLEOTIDE SEQUENCE [LARGE SCALE GENOMIC DNA]</scope>
    <source>
        <strain evidence="1 2">441</strain>
    </source>
</reference>
<proteinExistence type="predicted"/>
<name>A0A0C9ZEI3_9AGAM</name>
<organism evidence="1 2">
    <name type="scientific">Pisolithus microcarpus 441</name>
    <dbReference type="NCBI Taxonomy" id="765257"/>
    <lineage>
        <taxon>Eukaryota</taxon>
        <taxon>Fungi</taxon>
        <taxon>Dikarya</taxon>
        <taxon>Basidiomycota</taxon>
        <taxon>Agaricomycotina</taxon>
        <taxon>Agaricomycetes</taxon>
        <taxon>Agaricomycetidae</taxon>
        <taxon>Boletales</taxon>
        <taxon>Sclerodermatineae</taxon>
        <taxon>Pisolithaceae</taxon>
        <taxon>Pisolithus</taxon>
    </lineage>
</organism>
<dbReference type="EMBL" id="KN833695">
    <property type="protein sequence ID" value="KIK27746.1"/>
    <property type="molecule type" value="Genomic_DNA"/>
</dbReference>
<accession>A0A0C9ZEI3</accession>
<sequence>MTTSQFNLLQILWNANRYRDIPYTLQMPYQFFMDLVPSLPTISKAGKSLSGVRHVLR</sequence>